<name>A0A2S5TB54_9GAMM</name>
<evidence type="ECO:0000256" key="1">
    <source>
        <dbReference type="SAM" id="Coils"/>
    </source>
</evidence>
<keyword evidence="1" id="KW-0175">Coiled coil</keyword>
<feature type="chain" id="PRO_5015648118" description="AraC family transcriptional regulator" evidence="2">
    <location>
        <begin position="31"/>
        <end position="196"/>
    </location>
</feature>
<dbReference type="Proteomes" id="UP000238220">
    <property type="component" value="Unassembled WGS sequence"/>
</dbReference>
<keyword evidence="4" id="KW-1185">Reference proteome</keyword>
<feature type="coiled-coil region" evidence="1">
    <location>
        <begin position="35"/>
        <end position="69"/>
    </location>
</feature>
<protein>
    <recommendedName>
        <fullName evidence="5">AraC family transcriptional regulator</fullName>
    </recommendedName>
</protein>
<comment type="caution">
    <text evidence="3">The sequence shown here is derived from an EMBL/GenBank/DDBJ whole genome shotgun (WGS) entry which is preliminary data.</text>
</comment>
<sequence length="196" mass="21292">MPLSDCRKSAGLMLVALPVALLALALPANAASPSAAELEEQTLKLDQAVQAFKKEALEFNTEAQGVEDEVLFPPHARLSVYLSVKVPGLLLKEVSVTVDGNAPQTFAYTDRDAKAMLSEGHMQRVLRTAVGAGAHRIRISYSGQMADAKPDAPPVGDSYEAVFDKDQRETNLEFSIARRTRLSKAGISMTQWRPKK</sequence>
<accession>A0A2S5TB54</accession>
<keyword evidence="2" id="KW-0732">Signal</keyword>
<gene>
    <name evidence="3" type="ORF">C3942_20020</name>
</gene>
<organism evidence="3 4">
    <name type="scientific">Solimonas fluminis</name>
    <dbReference type="NCBI Taxonomy" id="2086571"/>
    <lineage>
        <taxon>Bacteria</taxon>
        <taxon>Pseudomonadati</taxon>
        <taxon>Pseudomonadota</taxon>
        <taxon>Gammaproteobacteria</taxon>
        <taxon>Nevskiales</taxon>
        <taxon>Nevskiaceae</taxon>
        <taxon>Solimonas</taxon>
    </lineage>
</organism>
<proteinExistence type="predicted"/>
<evidence type="ECO:0000313" key="3">
    <source>
        <dbReference type="EMBL" id="PPE72182.1"/>
    </source>
</evidence>
<feature type="signal peptide" evidence="2">
    <location>
        <begin position="1"/>
        <end position="30"/>
    </location>
</feature>
<evidence type="ECO:0000256" key="2">
    <source>
        <dbReference type="SAM" id="SignalP"/>
    </source>
</evidence>
<dbReference type="OrthoDB" id="7061932at2"/>
<dbReference type="EMBL" id="PSNW01000015">
    <property type="protein sequence ID" value="PPE72182.1"/>
    <property type="molecule type" value="Genomic_DNA"/>
</dbReference>
<evidence type="ECO:0008006" key="5">
    <source>
        <dbReference type="Google" id="ProtNLM"/>
    </source>
</evidence>
<reference evidence="3 4" key="1">
    <citation type="submission" date="2018-02" db="EMBL/GenBank/DDBJ databases">
        <title>Genome sequencing of Solimonas sp. HR-BB.</title>
        <authorList>
            <person name="Lee Y."/>
            <person name="Jeon C.O."/>
        </authorList>
    </citation>
    <scope>NUCLEOTIDE SEQUENCE [LARGE SCALE GENOMIC DNA]</scope>
    <source>
        <strain evidence="3 4">HR-BB</strain>
    </source>
</reference>
<dbReference type="RefSeq" id="WP_104232142.1">
    <property type="nucleotide sequence ID" value="NZ_PSNW01000015.1"/>
</dbReference>
<dbReference type="AlphaFoldDB" id="A0A2S5TB54"/>
<evidence type="ECO:0000313" key="4">
    <source>
        <dbReference type="Proteomes" id="UP000238220"/>
    </source>
</evidence>